<evidence type="ECO:0000259" key="1">
    <source>
        <dbReference type="Pfam" id="PF12697"/>
    </source>
</evidence>
<evidence type="ECO:0000313" key="3">
    <source>
        <dbReference type="Proteomes" id="UP001262032"/>
    </source>
</evidence>
<dbReference type="InterPro" id="IPR029058">
    <property type="entry name" value="AB_hydrolase_fold"/>
</dbReference>
<dbReference type="EMBL" id="JAVDWN010000018">
    <property type="protein sequence ID" value="MDR7165728.1"/>
    <property type="molecule type" value="Genomic_DNA"/>
</dbReference>
<dbReference type="GO" id="GO:0003824">
    <property type="term" value="F:catalytic activity"/>
    <property type="evidence" value="ECO:0007669"/>
    <property type="project" value="UniProtKB-ARBA"/>
</dbReference>
<evidence type="ECO:0000313" key="2">
    <source>
        <dbReference type="EMBL" id="MDR7165728.1"/>
    </source>
</evidence>
<protein>
    <submittedName>
        <fullName evidence="2">Pimeloyl-ACP methyl ester carboxylesterase</fullName>
    </submittedName>
</protein>
<dbReference type="PANTHER" id="PTHR37017">
    <property type="entry name" value="AB HYDROLASE-1 DOMAIN-CONTAINING PROTEIN-RELATED"/>
    <property type="match status" value="1"/>
</dbReference>
<dbReference type="PANTHER" id="PTHR37017:SF11">
    <property type="entry name" value="ESTERASE_LIPASE_THIOESTERASE DOMAIN-CONTAINING PROTEIN"/>
    <property type="match status" value="1"/>
</dbReference>
<dbReference type="InterPro" id="IPR052897">
    <property type="entry name" value="Sec-Metab_Biosynth_Hydrolase"/>
</dbReference>
<name>A0AAW8NI91_PSEOX</name>
<reference evidence="2" key="1">
    <citation type="submission" date="2023-07" db="EMBL/GenBank/DDBJ databases">
        <title>Sorghum-associated microbial communities from plants grown in Nebraska, USA.</title>
        <authorList>
            <person name="Schachtman D."/>
        </authorList>
    </citation>
    <scope>NUCLEOTIDE SEQUENCE</scope>
    <source>
        <strain evidence="2">BE261</strain>
    </source>
</reference>
<dbReference type="Proteomes" id="UP001262032">
    <property type="component" value="Unassembled WGS sequence"/>
</dbReference>
<proteinExistence type="predicted"/>
<dbReference type="InterPro" id="IPR000073">
    <property type="entry name" value="AB_hydrolase_1"/>
</dbReference>
<dbReference type="Pfam" id="PF12697">
    <property type="entry name" value="Abhydrolase_6"/>
    <property type="match status" value="1"/>
</dbReference>
<organism evidence="2 3">
    <name type="scientific">Pseudarthrobacter oxydans</name>
    <name type="common">Arthrobacter oxydans</name>
    <dbReference type="NCBI Taxonomy" id="1671"/>
    <lineage>
        <taxon>Bacteria</taxon>
        <taxon>Bacillati</taxon>
        <taxon>Actinomycetota</taxon>
        <taxon>Actinomycetes</taxon>
        <taxon>Micrococcales</taxon>
        <taxon>Micrococcaceae</taxon>
        <taxon>Pseudarthrobacter</taxon>
    </lineage>
</organism>
<sequence length="188" mass="20486">MNSAVADLDAFDQAERVVLIGHSLAGILIPEIAARRPDRVAHLVFLSCFVPAEGQTVADEMTPLLRVVSRGMTLFHARPVPKAIAKRMFCNDMTPEQTALTLSGLVPEAPGLLHDPVTRLGLPPATVIPRTFIKTLRDRVISPETQDRFISNVGNCEVRSLNAGHDAMISSSLLLAKCIEESVGRRRD</sequence>
<dbReference type="Gene3D" id="3.40.50.1820">
    <property type="entry name" value="alpha/beta hydrolase"/>
    <property type="match status" value="1"/>
</dbReference>
<dbReference type="AlphaFoldDB" id="A0AAW8NI91"/>
<comment type="caution">
    <text evidence="2">The sequence shown here is derived from an EMBL/GenBank/DDBJ whole genome shotgun (WGS) entry which is preliminary data.</text>
</comment>
<accession>A0AAW8NI91</accession>
<feature type="domain" description="AB hydrolase-1" evidence="1">
    <location>
        <begin position="5"/>
        <end position="170"/>
    </location>
</feature>
<gene>
    <name evidence="2" type="ORF">J2X12_003782</name>
</gene>
<dbReference type="SUPFAM" id="SSF53474">
    <property type="entry name" value="alpha/beta-Hydrolases"/>
    <property type="match status" value="1"/>
</dbReference>